<sequence>MTAITDAKILIIASDGFEQAELTVPQKQLADAGATVHVASPDGSEIRGWDETDWGKTVSADLGIGDTSVDDYHALVLPGGQINPDVLRVNDEAVLRVQEFVKAGKPVAAICHAPWLLIEADVVRGKRLTSYKSIRTDLKNAGAEVVDEAVARDGNLITSRNPGDLDAFCKEIIAAIEGETSLSSAA</sequence>
<protein>
    <submittedName>
        <fullName evidence="3">Protease I</fullName>
    </submittedName>
</protein>
<feature type="domain" description="DJ-1/PfpI" evidence="2">
    <location>
        <begin position="8"/>
        <end position="174"/>
    </location>
</feature>
<evidence type="ECO:0000256" key="1">
    <source>
        <dbReference type="ARBA" id="ARBA00008542"/>
    </source>
</evidence>
<dbReference type="Pfam" id="PF01965">
    <property type="entry name" value="DJ-1_PfpI"/>
    <property type="match status" value="1"/>
</dbReference>
<evidence type="ECO:0000313" key="4">
    <source>
        <dbReference type="Proteomes" id="UP000248916"/>
    </source>
</evidence>
<dbReference type="AlphaFoldDB" id="A0A2W7NYF7"/>
<comment type="similarity">
    <text evidence="1">Belongs to the peptidase C56 family.</text>
</comment>
<keyword evidence="4" id="KW-1185">Reference proteome</keyword>
<dbReference type="SUPFAM" id="SSF52317">
    <property type="entry name" value="Class I glutamine amidotransferase-like"/>
    <property type="match status" value="1"/>
</dbReference>
<dbReference type="InterPro" id="IPR006286">
    <property type="entry name" value="C56_PfpI-like"/>
</dbReference>
<dbReference type="PANTHER" id="PTHR42733:SF12">
    <property type="entry name" value="PROTEINASE"/>
    <property type="match status" value="1"/>
</dbReference>
<dbReference type="PROSITE" id="PS51276">
    <property type="entry name" value="PEPTIDASE_C56_PFPI"/>
    <property type="match status" value="1"/>
</dbReference>
<dbReference type="InterPro" id="IPR029062">
    <property type="entry name" value="Class_I_gatase-like"/>
</dbReference>
<gene>
    <name evidence="3" type="ORF">LX81_02083</name>
</gene>
<dbReference type="Proteomes" id="UP000248916">
    <property type="component" value="Unassembled WGS sequence"/>
</dbReference>
<reference evidence="3 4" key="1">
    <citation type="submission" date="2018-06" db="EMBL/GenBank/DDBJ databases">
        <title>Genomic Encyclopedia of Archaeal and Bacterial Type Strains, Phase II (KMG-II): from individual species to whole genera.</title>
        <authorList>
            <person name="Goeker M."/>
        </authorList>
    </citation>
    <scope>NUCLEOTIDE SEQUENCE [LARGE SCALE GENOMIC DNA]</scope>
    <source>
        <strain evidence="3 4">DSM 22009</strain>
    </source>
</reference>
<evidence type="ECO:0000313" key="3">
    <source>
        <dbReference type="EMBL" id="PZX16232.1"/>
    </source>
</evidence>
<keyword evidence="3" id="KW-0378">Hydrolase</keyword>
<evidence type="ECO:0000259" key="2">
    <source>
        <dbReference type="Pfam" id="PF01965"/>
    </source>
</evidence>
<dbReference type="OrthoDB" id="9792284at2"/>
<comment type="caution">
    <text evidence="3">The sequence shown here is derived from an EMBL/GenBank/DDBJ whole genome shotgun (WGS) entry which is preliminary data.</text>
</comment>
<keyword evidence="3" id="KW-0645">Protease</keyword>
<dbReference type="InterPro" id="IPR002818">
    <property type="entry name" value="DJ-1/PfpI"/>
</dbReference>
<dbReference type="PANTHER" id="PTHR42733">
    <property type="entry name" value="DJ-1 PROTEIN"/>
    <property type="match status" value="1"/>
</dbReference>
<dbReference type="GO" id="GO:0006508">
    <property type="term" value="P:proteolysis"/>
    <property type="evidence" value="ECO:0007669"/>
    <property type="project" value="UniProtKB-KW"/>
</dbReference>
<name>A0A2W7NYF7_9RHOB</name>
<accession>A0A2W7NYF7</accession>
<proteinExistence type="inferred from homology"/>
<dbReference type="Gene3D" id="3.40.50.880">
    <property type="match status" value="1"/>
</dbReference>
<dbReference type="NCBIfam" id="TIGR01382">
    <property type="entry name" value="PfpI"/>
    <property type="match status" value="1"/>
</dbReference>
<dbReference type="GO" id="GO:0008233">
    <property type="term" value="F:peptidase activity"/>
    <property type="evidence" value="ECO:0007669"/>
    <property type="project" value="UniProtKB-KW"/>
</dbReference>
<dbReference type="RefSeq" id="WP_111537241.1">
    <property type="nucleotide sequence ID" value="NZ_QKZL01000007.1"/>
</dbReference>
<dbReference type="CDD" id="cd03134">
    <property type="entry name" value="GATase1_PfpI_like"/>
    <property type="match status" value="1"/>
</dbReference>
<organism evidence="3 4">
    <name type="scientific">Palleronia aestuarii</name>
    <dbReference type="NCBI Taxonomy" id="568105"/>
    <lineage>
        <taxon>Bacteria</taxon>
        <taxon>Pseudomonadati</taxon>
        <taxon>Pseudomonadota</taxon>
        <taxon>Alphaproteobacteria</taxon>
        <taxon>Rhodobacterales</taxon>
        <taxon>Roseobacteraceae</taxon>
        <taxon>Palleronia</taxon>
    </lineage>
</organism>
<dbReference type="EMBL" id="QKZL01000007">
    <property type="protein sequence ID" value="PZX16232.1"/>
    <property type="molecule type" value="Genomic_DNA"/>
</dbReference>